<accession>A0ACB6ZX32</accession>
<proteinExistence type="predicted"/>
<reference evidence="1" key="2">
    <citation type="journal article" date="2020" name="Nat. Commun.">
        <title>Large-scale genome sequencing of mycorrhizal fungi provides insights into the early evolution of symbiotic traits.</title>
        <authorList>
            <person name="Miyauchi S."/>
            <person name="Kiss E."/>
            <person name="Kuo A."/>
            <person name="Drula E."/>
            <person name="Kohler A."/>
            <person name="Sanchez-Garcia M."/>
            <person name="Morin E."/>
            <person name="Andreopoulos B."/>
            <person name="Barry K.W."/>
            <person name="Bonito G."/>
            <person name="Buee M."/>
            <person name="Carver A."/>
            <person name="Chen C."/>
            <person name="Cichocki N."/>
            <person name="Clum A."/>
            <person name="Culley D."/>
            <person name="Crous P.W."/>
            <person name="Fauchery L."/>
            <person name="Girlanda M."/>
            <person name="Hayes R.D."/>
            <person name="Keri Z."/>
            <person name="LaButti K."/>
            <person name="Lipzen A."/>
            <person name="Lombard V."/>
            <person name="Magnuson J."/>
            <person name="Maillard F."/>
            <person name="Murat C."/>
            <person name="Nolan M."/>
            <person name="Ohm R.A."/>
            <person name="Pangilinan J."/>
            <person name="Pereira M.F."/>
            <person name="Perotto S."/>
            <person name="Peter M."/>
            <person name="Pfister S."/>
            <person name="Riley R."/>
            <person name="Sitrit Y."/>
            <person name="Stielow J.B."/>
            <person name="Szollosi G."/>
            <person name="Zifcakova L."/>
            <person name="Stursova M."/>
            <person name="Spatafora J.W."/>
            <person name="Tedersoo L."/>
            <person name="Vaario L.M."/>
            <person name="Yamada A."/>
            <person name="Yan M."/>
            <person name="Wang P."/>
            <person name="Xu J."/>
            <person name="Bruns T."/>
            <person name="Baldrian P."/>
            <person name="Vilgalys R."/>
            <person name="Dunand C."/>
            <person name="Henrissat B."/>
            <person name="Grigoriev I.V."/>
            <person name="Hibbett D."/>
            <person name="Nagy L.G."/>
            <person name="Martin F.M."/>
        </authorList>
    </citation>
    <scope>NUCLEOTIDE SEQUENCE</scope>
    <source>
        <strain evidence="1">P2</strain>
    </source>
</reference>
<reference evidence="1" key="1">
    <citation type="submission" date="2019-10" db="EMBL/GenBank/DDBJ databases">
        <authorList>
            <consortium name="DOE Joint Genome Institute"/>
            <person name="Kuo A."/>
            <person name="Miyauchi S."/>
            <person name="Kiss E."/>
            <person name="Drula E."/>
            <person name="Kohler A."/>
            <person name="Sanchez-Garcia M."/>
            <person name="Andreopoulos B."/>
            <person name="Barry K.W."/>
            <person name="Bonito G."/>
            <person name="Buee M."/>
            <person name="Carver A."/>
            <person name="Chen C."/>
            <person name="Cichocki N."/>
            <person name="Clum A."/>
            <person name="Culley D."/>
            <person name="Crous P.W."/>
            <person name="Fauchery L."/>
            <person name="Girlanda M."/>
            <person name="Hayes R."/>
            <person name="Keri Z."/>
            <person name="Labutti K."/>
            <person name="Lipzen A."/>
            <person name="Lombard V."/>
            <person name="Magnuson J."/>
            <person name="Maillard F."/>
            <person name="Morin E."/>
            <person name="Murat C."/>
            <person name="Nolan M."/>
            <person name="Ohm R."/>
            <person name="Pangilinan J."/>
            <person name="Pereira M."/>
            <person name="Perotto S."/>
            <person name="Peter M."/>
            <person name="Riley R."/>
            <person name="Sitrit Y."/>
            <person name="Stielow B."/>
            <person name="Szollosi G."/>
            <person name="Zifcakova L."/>
            <person name="Stursova M."/>
            <person name="Spatafora J.W."/>
            <person name="Tedersoo L."/>
            <person name="Vaario L.-M."/>
            <person name="Yamada A."/>
            <person name="Yan M."/>
            <person name="Wang P."/>
            <person name="Xu J."/>
            <person name="Bruns T."/>
            <person name="Baldrian P."/>
            <person name="Vilgalys R."/>
            <person name="Henrissat B."/>
            <person name="Grigoriev I.V."/>
            <person name="Hibbett D."/>
            <person name="Nagy L.G."/>
            <person name="Martin F.M."/>
        </authorList>
    </citation>
    <scope>NUCLEOTIDE SEQUENCE</scope>
    <source>
        <strain evidence="1">P2</strain>
    </source>
</reference>
<evidence type="ECO:0000313" key="2">
    <source>
        <dbReference type="Proteomes" id="UP000886501"/>
    </source>
</evidence>
<sequence length="105" mass="11617">MSAKQTVEDAIAGNKIVIFSKSYCPYCRKAKNLLTSDFAHLKDQIYIKELDQSPDGREIQDYLQEKTGQSTVPNIFINQRHVGGCDKVVTLKDGGKLAGLVEVVS</sequence>
<name>A0ACB6ZX32_THEGA</name>
<comment type="caution">
    <text evidence="1">The sequence shown here is derived from an EMBL/GenBank/DDBJ whole genome shotgun (WGS) entry which is preliminary data.</text>
</comment>
<organism evidence="1 2">
    <name type="scientific">Thelephora ganbajun</name>
    <name type="common">Ganba fungus</name>
    <dbReference type="NCBI Taxonomy" id="370292"/>
    <lineage>
        <taxon>Eukaryota</taxon>
        <taxon>Fungi</taxon>
        <taxon>Dikarya</taxon>
        <taxon>Basidiomycota</taxon>
        <taxon>Agaricomycotina</taxon>
        <taxon>Agaricomycetes</taxon>
        <taxon>Thelephorales</taxon>
        <taxon>Thelephoraceae</taxon>
        <taxon>Thelephora</taxon>
    </lineage>
</organism>
<gene>
    <name evidence="1" type="ORF">BDM02DRAFT_3086160</name>
</gene>
<keyword evidence="2" id="KW-1185">Reference proteome</keyword>
<protein>
    <submittedName>
        <fullName evidence="1">Glutaredoxin</fullName>
    </submittedName>
</protein>
<dbReference type="Proteomes" id="UP000886501">
    <property type="component" value="Unassembled WGS sequence"/>
</dbReference>
<evidence type="ECO:0000313" key="1">
    <source>
        <dbReference type="EMBL" id="KAF9654154.1"/>
    </source>
</evidence>
<dbReference type="EMBL" id="MU117961">
    <property type="protein sequence ID" value="KAF9654154.1"/>
    <property type="molecule type" value="Genomic_DNA"/>
</dbReference>